<accession>A0A9N7NTX0</accession>
<feature type="transmembrane region" description="Helical" evidence="2">
    <location>
        <begin position="94"/>
        <end position="111"/>
    </location>
</feature>
<dbReference type="SUPFAM" id="SSF48452">
    <property type="entry name" value="TPR-like"/>
    <property type="match status" value="1"/>
</dbReference>
<dbReference type="AlphaFoldDB" id="A0A9N7NTX0"/>
<dbReference type="EMBL" id="CACSLK010030184">
    <property type="protein sequence ID" value="CAA0835995.1"/>
    <property type="molecule type" value="Genomic_DNA"/>
</dbReference>
<reference evidence="3" key="1">
    <citation type="submission" date="2019-12" db="EMBL/GenBank/DDBJ databases">
        <authorList>
            <person name="Scholes J."/>
        </authorList>
    </citation>
    <scope>NUCLEOTIDE SEQUENCE</scope>
</reference>
<evidence type="ECO:0000313" key="4">
    <source>
        <dbReference type="Proteomes" id="UP001153555"/>
    </source>
</evidence>
<dbReference type="Proteomes" id="UP001153555">
    <property type="component" value="Unassembled WGS sequence"/>
</dbReference>
<gene>
    <name evidence="3" type="ORF">SHERM_03131</name>
</gene>
<feature type="compositionally biased region" description="Low complexity" evidence="1">
    <location>
        <begin position="403"/>
        <end position="414"/>
    </location>
</feature>
<name>A0A9N7NTX0_STRHE</name>
<evidence type="ECO:0000256" key="2">
    <source>
        <dbReference type="SAM" id="Phobius"/>
    </source>
</evidence>
<feature type="transmembrane region" description="Helical" evidence="2">
    <location>
        <begin position="117"/>
        <end position="135"/>
    </location>
</feature>
<organism evidence="3 4">
    <name type="scientific">Striga hermonthica</name>
    <name type="common">Purple witchweed</name>
    <name type="synonym">Buchnera hermonthica</name>
    <dbReference type="NCBI Taxonomy" id="68872"/>
    <lineage>
        <taxon>Eukaryota</taxon>
        <taxon>Viridiplantae</taxon>
        <taxon>Streptophyta</taxon>
        <taxon>Embryophyta</taxon>
        <taxon>Tracheophyta</taxon>
        <taxon>Spermatophyta</taxon>
        <taxon>Magnoliopsida</taxon>
        <taxon>eudicotyledons</taxon>
        <taxon>Gunneridae</taxon>
        <taxon>Pentapetalae</taxon>
        <taxon>asterids</taxon>
        <taxon>lamiids</taxon>
        <taxon>Lamiales</taxon>
        <taxon>Orobanchaceae</taxon>
        <taxon>Buchnereae</taxon>
        <taxon>Striga</taxon>
    </lineage>
</organism>
<protein>
    <submittedName>
        <fullName evidence="3">Uncharacterized protein</fullName>
    </submittedName>
</protein>
<evidence type="ECO:0000256" key="1">
    <source>
        <dbReference type="SAM" id="MobiDB-lite"/>
    </source>
</evidence>
<dbReference type="PANTHER" id="PTHR36888">
    <property type="entry name" value="TETRATRICOPEPTIDE-LIKE HELICAL DOMAIN-CONTAINING PROTEIN-RELATED"/>
    <property type="match status" value="1"/>
</dbReference>
<dbReference type="Gene3D" id="1.25.40.10">
    <property type="entry name" value="Tetratricopeptide repeat domain"/>
    <property type="match status" value="1"/>
</dbReference>
<dbReference type="InterPro" id="IPR011990">
    <property type="entry name" value="TPR-like_helical_dom_sf"/>
</dbReference>
<evidence type="ECO:0000313" key="3">
    <source>
        <dbReference type="EMBL" id="CAA0835995.1"/>
    </source>
</evidence>
<comment type="caution">
    <text evidence="3">The sequence shown here is derived from an EMBL/GenBank/DDBJ whole genome shotgun (WGS) entry which is preliminary data.</text>
</comment>
<feature type="region of interest" description="Disordered" evidence="1">
    <location>
        <begin position="403"/>
        <end position="422"/>
    </location>
</feature>
<dbReference type="PANTHER" id="PTHR36888:SF2">
    <property type="entry name" value="TETRATRICOPEPTIDE REPEAT (TPR)-LIKE SUPERFAMILY PROTEIN"/>
    <property type="match status" value="1"/>
</dbReference>
<keyword evidence="2" id="KW-1133">Transmembrane helix</keyword>
<keyword evidence="2" id="KW-0472">Membrane</keyword>
<keyword evidence="4" id="KW-1185">Reference proteome</keyword>
<dbReference type="OrthoDB" id="552664at2759"/>
<sequence length="739" mass="83248">MQTLIQKNFSFHFDPYIPSNFLSSRINHNEFLQIHQKERRYTLKTLKLRSAAAPQSPSYGGWDDFQLGGDSVSSGESNQFYTLLSSIGIGDKKYAFVYLFGFVCALAISRVRVPTIMLFPASAIVFALGFAVGSVKGANFKELRSIENRKKLIEDEFRGLIEKLGDVRDNLKGYNAEFLSLKKGVERSIDRNHVTVNDLEGYVYFIESVDKNLGKTIDLVDNCIQCALGGNEENGVVSELHPGRKGKKMGDSSLKKFDGFFGWKFGGGKAGKVESSGQVKSHDAEEVKNQKPANILVSPFENRNVNSAPNQDFENNSASTLNNPMDNAVPVRDRAENDSSFHGIGMEDMLVENDKTNLGELYGPAVSDQKNYSHRKKTSKFSNNQQIHVKDYLDETETVSSHYDSSSSVDFSVSMNRSQRKSETLNRNYLHLEITEEDKQVYRRNFYTKENFGPEKRPSFANNQESTNDCIIGPSQSSMLGTDLEFNRYLSEANNLLKEAKGCLTQEIDMSRADVVLQKSALLLSKAIDMRPMSLLAVGQLGNTYLLHGELKLTTSRELRSLLVRSDHFLDGELGKVLKKLEDQFNDRDEITSALVNVCEECEELLVKAGRKYKLALSIDGNDMRSMYNWGLALTFRAQLIADIGPSAARDADKIFLAAIDKFDAMMSKSNVYAPDALFRWGAALQHRSQLRPSRSREKVKLLQQAKQLYEDALLMDSDNRPVREALSLCMSELDYWYR</sequence>
<proteinExistence type="predicted"/>
<keyword evidence="2" id="KW-0812">Transmembrane</keyword>